<accession>F4LNJ6</accession>
<dbReference type="InterPro" id="IPR027417">
    <property type="entry name" value="P-loop_NTPase"/>
</dbReference>
<dbReference type="SUPFAM" id="SSF52540">
    <property type="entry name" value="P-loop containing nucleoside triphosphate hydrolases"/>
    <property type="match status" value="1"/>
</dbReference>
<keyword evidence="2" id="KW-1185">Reference proteome</keyword>
<dbReference type="EMBL" id="CP002696">
    <property type="protein sequence ID" value="AEE15850.1"/>
    <property type="molecule type" value="Genomic_DNA"/>
</dbReference>
<reference evidence="2" key="1">
    <citation type="submission" date="2011-04" db="EMBL/GenBank/DDBJ databases">
        <title>The complete genome of Treponema brennaborense DSM 12168.</title>
        <authorList>
            <person name="Lucas S."/>
            <person name="Han J."/>
            <person name="Lapidus A."/>
            <person name="Bruce D."/>
            <person name="Goodwin L."/>
            <person name="Pitluck S."/>
            <person name="Peters L."/>
            <person name="Kyrpides N."/>
            <person name="Mavromatis K."/>
            <person name="Ivanova N."/>
            <person name="Mikhailova N."/>
            <person name="Pagani I."/>
            <person name="Teshima H."/>
            <person name="Detter J.C."/>
            <person name="Tapia R."/>
            <person name="Han C."/>
            <person name="Land M."/>
            <person name="Hauser L."/>
            <person name="Markowitz V."/>
            <person name="Cheng J.-F."/>
            <person name="Hugenholtz P."/>
            <person name="Woyke T."/>
            <person name="Wu D."/>
            <person name="Gronow S."/>
            <person name="Wellnitz S."/>
            <person name="Brambilla E."/>
            <person name="Klenk H.-P."/>
            <person name="Eisen J.A."/>
        </authorList>
    </citation>
    <scope>NUCLEOTIDE SEQUENCE [LARGE SCALE GENOMIC DNA]</scope>
    <source>
        <strain evidence="2">DSM 12168 / CIP 105900 / DD5/3</strain>
    </source>
</reference>
<dbReference type="Gene3D" id="3.40.50.300">
    <property type="entry name" value="P-loop containing nucleotide triphosphate hydrolases"/>
    <property type="match status" value="1"/>
</dbReference>
<dbReference type="RefSeq" id="WP_013757569.1">
    <property type="nucleotide sequence ID" value="NC_015500.1"/>
</dbReference>
<dbReference type="eggNOG" id="COG1106">
    <property type="taxonomic scope" value="Bacteria"/>
</dbReference>
<organism evidence="1 2">
    <name type="scientific">Treponema brennaborense (strain DSM 12168 / CIP 105900 / DD5/3)</name>
    <dbReference type="NCBI Taxonomy" id="906968"/>
    <lineage>
        <taxon>Bacteria</taxon>
        <taxon>Pseudomonadati</taxon>
        <taxon>Spirochaetota</taxon>
        <taxon>Spirochaetia</taxon>
        <taxon>Spirochaetales</taxon>
        <taxon>Treponemataceae</taxon>
        <taxon>Treponema</taxon>
    </lineage>
</organism>
<dbReference type="PANTHER" id="PTHR40396:SF1">
    <property type="entry name" value="ATPASE AAA-TYPE CORE DOMAIN-CONTAINING PROTEIN"/>
    <property type="match status" value="1"/>
</dbReference>
<proteinExistence type="predicted"/>
<dbReference type="Proteomes" id="UP000006546">
    <property type="component" value="Chromosome"/>
</dbReference>
<protein>
    <submittedName>
        <fullName evidence="1">Uncharacterized protein</fullName>
    </submittedName>
</protein>
<evidence type="ECO:0000313" key="2">
    <source>
        <dbReference type="Proteomes" id="UP000006546"/>
    </source>
</evidence>
<dbReference type="AlphaFoldDB" id="F4LNJ6"/>
<sequence>MSESLLVRVMSIEIENFKNVSNGLFSMPKTNDKDEFSQDADIAGIYGQNGSGKTSVIQTLSLFKNIASGNSLWADMEKVISANKEECTFKIKLAIQKSENEKYKVTYGCTISKKEEKAVFSSEKLNVSKMLEDGSWVKDKPYFECSYNDALQVFTPKNQYDELVSKNRDKIIELSVAYKMAQETNKSFLFSKEFSDILKQSPQNELGIIISIIKKYVMQKLFIILTSHSGGISLNMFMPLAFILKNQNSLSVGDIPIDLQNPTILPKAAFEMIETVISNMNCVLDALVPGLSVGFINYGEQLQENGTGGIRFELVSKRDGLQFPLRYESEGIKKIISILNVLIVMFNDPSVCVAIDELDSGVFELLLGKLLSVIEESGKGQLIFTSHNLRPLEVLNKNSIIFSSANDKNRYIKLSNIKPTNNLRDCYLRALSLEGENEPLAVEIKESTIRRCLRKAGCHVEE</sequence>
<evidence type="ECO:0000313" key="1">
    <source>
        <dbReference type="EMBL" id="AEE15850.1"/>
    </source>
</evidence>
<gene>
    <name evidence="1" type="ordered locus">Trebr_0405</name>
</gene>
<name>F4LNJ6_TREBD</name>
<dbReference type="PANTHER" id="PTHR40396">
    <property type="entry name" value="ATPASE-LIKE PROTEIN"/>
    <property type="match status" value="1"/>
</dbReference>
<dbReference type="STRING" id="906968.Trebr_0405"/>
<dbReference type="HOGENOM" id="CLU_608016_0_0_12"/>
<dbReference type="KEGG" id="tbe:Trebr_0405"/>